<keyword evidence="1" id="KW-0472">Membrane</keyword>
<comment type="caution">
    <text evidence="2">The sequence shown here is derived from an EMBL/GenBank/DDBJ whole genome shotgun (WGS) entry which is preliminary data.</text>
</comment>
<dbReference type="AlphaFoldDB" id="A0A7I8W5Z5"/>
<gene>
    <name evidence="2" type="ORF">DGYR_LOCUS11260</name>
</gene>
<evidence type="ECO:0000313" key="2">
    <source>
        <dbReference type="EMBL" id="CAD5123595.1"/>
    </source>
</evidence>
<keyword evidence="1" id="KW-0812">Transmembrane</keyword>
<dbReference type="EMBL" id="CAJFCJ010000019">
    <property type="protein sequence ID" value="CAD5123595.1"/>
    <property type="molecule type" value="Genomic_DNA"/>
</dbReference>
<feature type="transmembrane region" description="Helical" evidence="1">
    <location>
        <begin position="80"/>
        <end position="103"/>
    </location>
</feature>
<proteinExistence type="predicted"/>
<organism evidence="2 3">
    <name type="scientific">Dimorphilus gyrociliatus</name>
    <dbReference type="NCBI Taxonomy" id="2664684"/>
    <lineage>
        <taxon>Eukaryota</taxon>
        <taxon>Metazoa</taxon>
        <taxon>Spiralia</taxon>
        <taxon>Lophotrochozoa</taxon>
        <taxon>Annelida</taxon>
        <taxon>Polychaeta</taxon>
        <taxon>Polychaeta incertae sedis</taxon>
        <taxon>Dinophilidae</taxon>
        <taxon>Dimorphilus</taxon>
    </lineage>
</organism>
<keyword evidence="3" id="KW-1185">Reference proteome</keyword>
<feature type="transmembrane region" description="Helical" evidence="1">
    <location>
        <begin position="44"/>
        <end position="68"/>
    </location>
</feature>
<evidence type="ECO:0000256" key="1">
    <source>
        <dbReference type="SAM" id="Phobius"/>
    </source>
</evidence>
<name>A0A7I8W5Z5_9ANNE</name>
<sequence>MNEGDTPYVSPRLWTPSQQVEERNRDIRASVVRESTGLTPPSKFLGAGTIFMGVVVFITGLIILILSIGKVISVVVGRVFGVILILTGFLVLLFGSIYFGIVVSRHGKIMKDREKLERMRTEYMNSNSWANKTENVRRTPEELAKISNLFQAKS</sequence>
<reference evidence="2 3" key="1">
    <citation type="submission" date="2020-08" db="EMBL/GenBank/DDBJ databases">
        <authorList>
            <person name="Hejnol A."/>
        </authorList>
    </citation>
    <scope>NUCLEOTIDE SEQUENCE [LARGE SCALE GENOMIC DNA]</scope>
</reference>
<dbReference type="Proteomes" id="UP000549394">
    <property type="component" value="Unassembled WGS sequence"/>
</dbReference>
<accession>A0A7I8W5Z5</accession>
<protein>
    <submittedName>
        <fullName evidence="2">Uncharacterized protein</fullName>
    </submittedName>
</protein>
<evidence type="ECO:0000313" key="3">
    <source>
        <dbReference type="Proteomes" id="UP000549394"/>
    </source>
</evidence>
<keyword evidence="1" id="KW-1133">Transmembrane helix</keyword>